<evidence type="ECO:0000256" key="9">
    <source>
        <dbReference type="ARBA" id="ARBA00023136"/>
    </source>
</evidence>
<dbReference type="GO" id="GO:0017147">
    <property type="term" value="F:Wnt-protein binding"/>
    <property type="evidence" value="ECO:0007669"/>
    <property type="project" value="TreeGrafter"/>
</dbReference>
<dbReference type="InterPro" id="IPR000742">
    <property type="entry name" value="EGF"/>
</dbReference>
<dbReference type="AlphaFoldDB" id="A0A4P6D6I0"/>
<organism evidence="19">
    <name type="scientific">Rhodnius prolixus</name>
    <name type="common">Triatomid bug</name>
    <dbReference type="NCBI Taxonomy" id="13249"/>
    <lineage>
        <taxon>Eukaryota</taxon>
        <taxon>Metazoa</taxon>
        <taxon>Ecdysozoa</taxon>
        <taxon>Arthropoda</taxon>
        <taxon>Hexapoda</taxon>
        <taxon>Insecta</taxon>
        <taxon>Pterygota</taxon>
        <taxon>Neoptera</taxon>
        <taxon>Paraneoptera</taxon>
        <taxon>Hemiptera</taxon>
        <taxon>Heteroptera</taxon>
        <taxon>Panheteroptera</taxon>
        <taxon>Cimicomorpha</taxon>
        <taxon>Reduviidae</taxon>
        <taxon>Triatominae</taxon>
        <taxon>Rhodnius</taxon>
    </lineage>
</organism>
<dbReference type="Pfam" id="PF00008">
    <property type="entry name" value="EGF"/>
    <property type="match status" value="1"/>
</dbReference>
<dbReference type="Gene3D" id="2.10.25.10">
    <property type="entry name" value="Laminin"/>
    <property type="match status" value="3"/>
</dbReference>
<dbReference type="SMART" id="SM00135">
    <property type="entry name" value="LY"/>
    <property type="match status" value="3"/>
</dbReference>
<evidence type="ECO:0000256" key="11">
    <source>
        <dbReference type="ARBA" id="ARBA00023180"/>
    </source>
</evidence>
<proteinExistence type="inferred from homology"/>
<dbReference type="PROSITE" id="PS01186">
    <property type="entry name" value="EGF_2"/>
    <property type="match status" value="1"/>
</dbReference>
<evidence type="ECO:0000256" key="10">
    <source>
        <dbReference type="ARBA" id="ARBA00023157"/>
    </source>
</evidence>
<evidence type="ECO:0000256" key="15">
    <source>
        <dbReference type="PROSITE-ProRule" id="PRU00461"/>
    </source>
</evidence>
<keyword evidence="9 16" id="KW-0472">Membrane</keyword>
<feature type="signal peptide" evidence="17">
    <location>
        <begin position="1"/>
        <end position="21"/>
    </location>
</feature>
<keyword evidence="6" id="KW-0221">Differentiation</keyword>
<evidence type="ECO:0000256" key="17">
    <source>
        <dbReference type="SAM" id="SignalP"/>
    </source>
</evidence>
<evidence type="ECO:0000256" key="4">
    <source>
        <dbReference type="ARBA" id="ARBA00022729"/>
    </source>
</evidence>
<dbReference type="VEuPathDB" id="VectorBase:RPRC011645"/>
<dbReference type="InterPro" id="IPR050778">
    <property type="entry name" value="Cueball_EGF_LRP_Nidogen"/>
</dbReference>
<evidence type="ECO:0000256" key="16">
    <source>
        <dbReference type="SAM" id="Phobius"/>
    </source>
</evidence>
<evidence type="ECO:0000256" key="12">
    <source>
        <dbReference type="ARBA" id="ARBA00038070"/>
    </source>
</evidence>
<feature type="chain" id="PRO_5020458869" description="Protein cueball" evidence="17">
    <location>
        <begin position="22"/>
        <end position="580"/>
    </location>
</feature>
<keyword evidence="16" id="KW-1133">Transmembrane helix</keyword>
<keyword evidence="16" id="KW-0812">Transmembrane</keyword>
<evidence type="ECO:0000313" key="19">
    <source>
        <dbReference type="EMBL" id="MOY45155.1"/>
    </source>
</evidence>
<dbReference type="GO" id="GO:0042813">
    <property type="term" value="F:Wnt receptor activity"/>
    <property type="evidence" value="ECO:0007669"/>
    <property type="project" value="TreeGrafter"/>
</dbReference>
<comment type="subcellular location">
    <subcellularLocation>
        <location evidence="1">Cell membrane</location>
        <topology evidence="1">Single-pass type I membrane protein</topology>
    </subcellularLocation>
</comment>
<dbReference type="SUPFAM" id="SSF57196">
    <property type="entry name" value="EGF/Laminin"/>
    <property type="match status" value="2"/>
</dbReference>
<evidence type="ECO:0000256" key="1">
    <source>
        <dbReference type="ARBA" id="ARBA00004251"/>
    </source>
</evidence>
<dbReference type="PROSITE" id="PS00022">
    <property type="entry name" value="EGF_1"/>
    <property type="match status" value="1"/>
</dbReference>
<dbReference type="PROSITE" id="PS51120">
    <property type="entry name" value="LDLRB"/>
    <property type="match status" value="2"/>
</dbReference>
<evidence type="ECO:0000256" key="6">
    <source>
        <dbReference type="ARBA" id="ARBA00022782"/>
    </source>
</evidence>
<feature type="domain" description="EGF-like" evidence="18">
    <location>
        <begin position="377"/>
        <end position="412"/>
    </location>
</feature>
<dbReference type="SUPFAM" id="SSF63825">
    <property type="entry name" value="YWTD domain"/>
    <property type="match status" value="1"/>
</dbReference>
<dbReference type="PROSITE" id="PS50026">
    <property type="entry name" value="EGF_3"/>
    <property type="match status" value="2"/>
</dbReference>
<evidence type="ECO:0000256" key="7">
    <source>
        <dbReference type="ARBA" id="ARBA00022871"/>
    </source>
</evidence>
<evidence type="ECO:0000256" key="3">
    <source>
        <dbReference type="ARBA" id="ARBA00022536"/>
    </source>
</evidence>
<dbReference type="GO" id="GO:0060070">
    <property type="term" value="P:canonical Wnt signaling pathway"/>
    <property type="evidence" value="ECO:0007669"/>
    <property type="project" value="TreeGrafter"/>
</dbReference>
<evidence type="ECO:0000256" key="2">
    <source>
        <dbReference type="ARBA" id="ARBA00022475"/>
    </source>
</evidence>
<keyword evidence="4 17" id="KW-0732">Signal</keyword>
<keyword evidence="8" id="KW-0896">Oogenesis</keyword>
<dbReference type="EMBL" id="GHKJ01000125">
    <property type="protein sequence ID" value="MOY45155.1"/>
    <property type="molecule type" value="Transcribed_RNA"/>
</dbReference>
<keyword evidence="10 14" id="KW-1015">Disulfide bond</keyword>
<sequence>MVACCLIAYILILSIASSTNGEWEIAVSNGNLVELLTVNGKTVATLGLELTQATALAFDSLHMDFYIGGSAPTNVSIFRKHTTKQGGSYPLQPIVAASGSSEHCIQGLAYDPLTATLFWTTGSGRTIMLAQLEENRTELVDGAVLHKFVDELPFGIAVDSCTRTLFWTNSNIGKPTIEKSSLEGQDRAIIVETGLFKPMAITISKGAERYLYWVDEKGYHFTIERCALDGSQRQKIIRSENQQPSALTVAGSSLYWTDTVVNSIWSVSNYSAVSLKNYSTEHNAILKGIISICEEGIMNNTCGNLHLKKVEKLSGGICLNGVVTQIGSCLCNAGFTGVHCEISLCHNLCQNGGKCSFYNSSTPMCSCPQHFAGDRCEIDLCQNQCLNGGHCSKDANVTECVCLEGFLGDRCQFTNKLCSYICNELKFHDLNSSEVIQCGCVINPEKENSTSNVEGFEPFGDKERSERLVWGLVALIVLLIVIIIVCSVGSVILYRRKGKSPRRYQFNANSVKSSGRPNTASGDCEIAIENCCNMNICETPCYEPQFRAPGKNTKSKKEEKCGLLSNMDVQPADTTSNDLF</sequence>
<name>A0A4P6D6I0_RHOPR</name>
<evidence type="ECO:0000256" key="14">
    <source>
        <dbReference type="PROSITE-ProRule" id="PRU00076"/>
    </source>
</evidence>
<accession>A0A4P6D6I0</accession>
<keyword evidence="3 14" id="KW-0245">EGF-like domain</keyword>
<protein>
    <recommendedName>
        <fullName evidence="13">Protein cueball</fullName>
    </recommendedName>
</protein>
<dbReference type="InterPro" id="IPR011042">
    <property type="entry name" value="6-blade_b-propeller_TolB-like"/>
</dbReference>
<feature type="disulfide bond" evidence="14">
    <location>
        <begin position="402"/>
        <end position="411"/>
    </location>
</feature>
<dbReference type="Gene3D" id="2.120.10.30">
    <property type="entry name" value="TolB, C-terminal domain"/>
    <property type="match status" value="1"/>
</dbReference>
<dbReference type="SMART" id="SM00181">
    <property type="entry name" value="EGF"/>
    <property type="match status" value="3"/>
</dbReference>
<evidence type="ECO:0000259" key="18">
    <source>
        <dbReference type="PROSITE" id="PS50026"/>
    </source>
</evidence>
<feature type="disulfide bond" evidence="14">
    <location>
        <begin position="345"/>
        <end position="355"/>
    </location>
</feature>
<evidence type="ECO:0000256" key="8">
    <source>
        <dbReference type="ARBA" id="ARBA00022943"/>
    </source>
</evidence>
<feature type="repeat" description="LDL-receptor class B" evidence="15">
    <location>
        <begin position="209"/>
        <end position="253"/>
    </location>
</feature>
<evidence type="ECO:0000256" key="13">
    <source>
        <dbReference type="ARBA" id="ARBA00040020"/>
    </source>
</evidence>
<dbReference type="GO" id="GO:0048477">
    <property type="term" value="P:oogenesis"/>
    <property type="evidence" value="ECO:0007669"/>
    <property type="project" value="UniProtKB-KW"/>
</dbReference>
<keyword evidence="7" id="KW-0744">Spermatogenesis</keyword>
<feature type="disulfide bond" evidence="14">
    <location>
        <begin position="381"/>
        <end position="391"/>
    </location>
</feature>
<dbReference type="GO" id="GO:0005886">
    <property type="term" value="C:plasma membrane"/>
    <property type="evidence" value="ECO:0007669"/>
    <property type="project" value="UniProtKB-SubCell"/>
</dbReference>
<dbReference type="PANTHER" id="PTHR46513:SF42">
    <property type="entry name" value="PROTEIN CUEBALL"/>
    <property type="match status" value="1"/>
</dbReference>
<comment type="similarity">
    <text evidence="12">Belongs to the cueball family.</text>
</comment>
<feature type="transmembrane region" description="Helical" evidence="16">
    <location>
        <begin position="468"/>
        <end position="494"/>
    </location>
</feature>
<dbReference type="PANTHER" id="PTHR46513">
    <property type="entry name" value="VITELLOGENIN RECEPTOR-LIKE PROTEIN-RELATED-RELATED"/>
    <property type="match status" value="1"/>
</dbReference>
<dbReference type="InterPro" id="IPR000033">
    <property type="entry name" value="LDLR_classB_rpt"/>
</dbReference>
<dbReference type="GO" id="GO:0007283">
    <property type="term" value="P:spermatogenesis"/>
    <property type="evidence" value="ECO:0007669"/>
    <property type="project" value="UniProtKB-KW"/>
</dbReference>
<feature type="domain" description="EGF-like" evidence="18">
    <location>
        <begin position="341"/>
        <end position="374"/>
    </location>
</feature>
<keyword evidence="2" id="KW-1003">Cell membrane</keyword>
<keyword evidence="11" id="KW-0325">Glycoprotein</keyword>
<reference evidence="19" key="1">
    <citation type="submission" date="2019-04" db="EMBL/GenBank/DDBJ databases">
        <title>Analysis of the testis transcriptome of the Chagas disease vector Rhodnius prolixus.</title>
        <authorList>
            <person name="Cesar J."/>
            <person name="Ribeiro J.M."/>
            <person name="Pereira M.H."/>
            <person name="Araujo R.N."/>
            <person name="Gontijo N.F."/>
            <person name="Pessoa G."/>
            <person name="Sant'Anna M.V."/>
            <person name="Sorgine M.H."/>
            <person name="Majerowicz D."/>
            <person name="Carvalho A.B."/>
            <person name="Braz G."/>
            <person name="Mesquita R."/>
            <person name="Lagerblad P.O."/>
            <person name="Koerich L.B."/>
        </authorList>
    </citation>
    <scope>NUCLEOTIDE SEQUENCE</scope>
</reference>
<evidence type="ECO:0000256" key="5">
    <source>
        <dbReference type="ARBA" id="ARBA00022737"/>
    </source>
</evidence>
<feature type="repeat" description="LDL-receptor class B" evidence="15">
    <location>
        <begin position="163"/>
        <end position="207"/>
    </location>
</feature>
<comment type="caution">
    <text evidence="14">Lacks conserved residue(s) required for the propagation of feature annotation.</text>
</comment>
<keyword evidence="5" id="KW-0677">Repeat</keyword>